<name>A0A2U2PCF9_9SPHI</name>
<accession>A0A2U2PCF9</accession>
<dbReference type="AlphaFoldDB" id="A0A2U2PCF9"/>
<dbReference type="Proteomes" id="UP000245647">
    <property type="component" value="Unassembled WGS sequence"/>
</dbReference>
<keyword evidence="1" id="KW-0812">Transmembrane</keyword>
<protein>
    <recommendedName>
        <fullName evidence="4">Gliding motility protein GldL</fullName>
    </recommendedName>
</protein>
<organism evidence="2 3">
    <name type="scientific">Pararcticibacter amylolyticus</name>
    <dbReference type="NCBI Taxonomy" id="2173175"/>
    <lineage>
        <taxon>Bacteria</taxon>
        <taxon>Pseudomonadati</taxon>
        <taxon>Bacteroidota</taxon>
        <taxon>Sphingobacteriia</taxon>
        <taxon>Sphingobacteriales</taxon>
        <taxon>Sphingobacteriaceae</taxon>
        <taxon>Pararcticibacter</taxon>
    </lineage>
</organism>
<sequence>MENVKQTYNTSNGSDNANNPAHYSLMTIGIVVIMIGVVLRFLGEWTMIDLVSNLITLAGIAIALKSVYNILR</sequence>
<gene>
    <name evidence="2" type="ORF">DDR33_20390</name>
</gene>
<evidence type="ECO:0000256" key="1">
    <source>
        <dbReference type="SAM" id="Phobius"/>
    </source>
</evidence>
<evidence type="ECO:0000313" key="2">
    <source>
        <dbReference type="EMBL" id="PWG78789.1"/>
    </source>
</evidence>
<comment type="caution">
    <text evidence="2">The sequence shown here is derived from an EMBL/GenBank/DDBJ whole genome shotgun (WGS) entry which is preliminary data.</text>
</comment>
<evidence type="ECO:0000313" key="3">
    <source>
        <dbReference type="Proteomes" id="UP000245647"/>
    </source>
</evidence>
<keyword evidence="1" id="KW-0472">Membrane</keyword>
<reference evidence="2 3" key="1">
    <citation type="submission" date="2018-04" db="EMBL/GenBank/DDBJ databases">
        <title>Pedobacter chongqingensis sp. nov., isolated from a rottenly hemp rope.</title>
        <authorList>
            <person name="Cai Y."/>
        </authorList>
    </citation>
    <scope>NUCLEOTIDE SEQUENCE [LARGE SCALE GENOMIC DNA]</scope>
    <source>
        <strain evidence="2 3">FJ4-8</strain>
    </source>
</reference>
<feature type="transmembrane region" description="Helical" evidence="1">
    <location>
        <begin position="20"/>
        <end position="43"/>
    </location>
</feature>
<feature type="transmembrane region" description="Helical" evidence="1">
    <location>
        <begin position="50"/>
        <end position="71"/>
    </location>
</feature>
<proteinExistence type="predicted"/>
<dbReference type="EMBL" id="QEAS01000020">
    <property type="protein sequence ID" value="PWG78789.1"/>
    <property type="molecule type" value="Genomic_DNA"/>
</dbReference>
<evidence type="ECO:0008006" key="4">
    <source>
        <dbReference type="Google" id="ProtNLM"/>
    </source>
</evidence>
<keyword evidence="3" id="KW-1185">Reference proteome</keyword>
<keyword evidence="1" id="KW-1133">Transmembrane helix</keyword>